<keyword evidence="18" id="KW-1185">Reference proteome</keyword>
<dbReference type="Pfam" id="PF00512">
    <property type="entry name" value="HisKA"/>
    <property type="match status" value="1"/>
</dbReference>
<dbReference type="InterPro" id="IPR005467">
    <property type="entry name" value="His_kinase_dom"/>
</dbReference>
<keyword evidence="12 13" id="KW-0472">Membrane</keyword>
<dbReference type="PROSITE" id="PS50109">
    <property type="entry name" value="HIS_KIN"/>
    <property type="match status" value="1"/>
</dbReference>
<dbReference type="GO" id="GO:0005524">
    <property type="term" value="F:ATP binding"/>
    <property type="evidence" value="ECO:0007669"/>
    <property type="project" value="UniProtKB-KW"/>
</dbReference>
<dbReference type="InterPro" id="IPR004358">
    <property type="entry name" value="Sig_transdc_His_kin-like_C"/>
</dbReference>
<comment type="subcellular location">
    <subcellularLocation>
        <location evidence="3">Cell membrane</location>
        <topology evidence="3">Multi-pass membrane protein</topology>
    </subcellularLocation>
    <subcellularLocation>
        <location evidence="2">Membrane raft</location>
        <topology evidence="2">Multi-pass membrane protein</topology>
    </subcellularLocation>
</comment>
<dbReference type="Pfam" id="PF16736">
    <property type="entry name" value="sCache_like"/>
    <property type="match status" value="1"/>
</dbReference>
<dbReference type="CDD" id="cd00082">
    <property type="entry name" value="HisKA"/>
    <property type="match status" value="1"/>
</dbReference>
<dbReference type="PANTHER" id="PTHR45453">
    <property type="entry name" value="PHOSPHATE REGULON SENSOR PROTEIN PHOR"/>
    <property type="match status" value="1"/>
</dbReference>
<dbReference type="Gene3D" id="1.10.8.500">
    <property type="entry name" value="HAMP domain in histidine kinase"/>
    <property type="match status" value="1"/>
</dbReference>
<dbReference type="Gene3D" id="3.30.450.20">
    <property type="entry name" value="PAS domain"/>
    <property type="match status" value="2"/>
</dbReference>
<keyword evidence="13" id="KW-0812">Transmembrane</keyword>
<dbReference type="GO" id="GO:0006355">
    <property type="term" value="P:regulation of DNA-templated transcription"/>
    <property type="evidence" value="ECO:0007669"/>
    <property type="project" value="InterPro"/>
</dbReference>
<dbReference type="SUPFAM" id="SSF55874">
    <property type="entry name" value="ATPase domain of HSP90 chaperone/DNA topoisomerase II/histidine kinase"/>
    <property type="match status" value="1"/>
</dbReference>
<dbReference type="SUPFAM" id="SSF47384">
    <property type="entry name" value="Homodimeric domain of signal transducing histidine kinase"/>
    <property type="match status" value="1"/>
</dbReference>
<evidence type="ECO:0000256" key="2">
    <source>
        <dbReference type="ARBA" id="ARBA00004314"/>
    </source>
</evidence>
<dbReference type="GO" id="GO:0045121">
    <property type="term" value="C:membrane raft"/>
    <property type="evidence" value="ECO:0007669"/>
    <property type="project" value="UniProtKB-SubCell"/>
</dbReference>
<dbReference type="InterPro" id="IPR000014">
    <property type="entry name" value="PAS"/>
</dbReference>
<gene>
    <name evidence="17" type="ORF">GJU41_15765</name>
</gene>
<organism evidence="17 18">
    <name type="scientific">Metabacillus idriensis</name>
    <dbReference type="NCBI Taxonomy" id="324768"/>
    <lineage>
        <taxon>Bacteria</taxon>
        <taxon>Bacillati</taxon>
        <taxon>Bacillota</taxon>
        <taxon>Bacilli</taxon>
        <taxon>Bacillales</taxon>
        <taxon>Bacillaceae</taxon>
        <taxon>Metabacillus</taxon>
    </lineage>
</organism>
<proteinExistence type="predicted"/>
<dbReference type="CDD" id="cd06225">
    <property type="entry name" value="HAMP"/>
    <property type="match status" value="1"/>
</dbReference>
<dbReference type="SMART" id="SM00091">
    <property type="entry name" value="PAS"/>
    <property type="match status" value="1"/>
</dbReference>
<dbReference type="PROSITE" id="PS50885">
    <property type="entry name" value="HAMP"/>
    <property type="match status" value="1"/>
</dbReference>
<dbReference type="InterPro" id="IPR050351">
    <property type="entry name" value="BphY/WalK/GraS-like"/>
</dbReference>
<dbReference type="InterPro" id="IPR036097">
    <property type="entry name" value="HisK_dim/P_sf"/>
</dbReference>
<dbReference type="FunFam" id="3.30.450.20:FF:000071">
    <property type="entry name" value="PAS domain-containing sensor histidine kinase"/>
    <property type="match status" value="1"/>
</dbReference>
<dbReference type="InterPro" id="IPR036890">
    <property type="entry name" value="HATPase_C_sf"/>
</dbReference>
<dbReference type="EC" id="2.7.13.3" evidence="4"/>
<comment type="caution">
    <text evidence="17">The sequence shown here is derived from an EMBL/GenBank/DDBJ whole genome shotgun (WGS) entry which is preliminary data.</text>
</comment>
<dbReference type="SMART" id="SM00388">
    <property type="entry name" value="HisKA"/>
    <property type="match status" value="1"/>
</dbReference>
<evidence type="ECO:0000259" key="15">
    <source>
        <dbReference type="PROSITE" id="PS50112"/>
    </source>
</evidence>
<dbReference type="InterPro" id="IPR013767">
    <property type="entry name" value="PAS_fold"/>
</dbReference>
<dbReference type="NCBIfam" id="TIGR00229">
    <property type="entry name" value="sensory_box"/>
    <property type="match status" value="1"/>
</dbReference>
<dbReference type="SUPFAM" id="SSF158472">
    <property type="entry name" value="HAMP domain-like"/>
    <property type="match status" value="1"/>
</dbReference>
<dbReference type="InterPro" id="IPR003660">
    <property type="entry name" value="HAMP_dom"/>
</dbReference>
<evidence type="ECO:0000256" key="7">
    <source>
        <dbReference type="ARBA" id="ARBA00022679"/>
    </source>
</evidence>
<name>A0A6I2MAZ8_9BACI</name>
<evidence type="ECO:0000256" key="13">
    <source>
        <dbReference type="SAM" id="Phobius"/>
    </source>
</evidence>
<evidence type="ECO:0000259" key="14">
    <source>
        <dbReference type="PROSITE" id="PS50109"/>
    </source>
</evidence>
<evidence type="ECO:0000256" key="9">
    <source>
        <dbReference type="ARBA" id="ARBA00022777"/>
    </source>
</evidence>
<evidence type="ECO:0000313" key="17">
    <source>
        <dbReference type="EMBL" id="MRX55420.1"/>
    </source>
</evidence>
<keyword evidence="9" id="KW-0418">Kinase</keyword>
<dbReference type="GO" id="GO:0000155">
    <property type="term" value="F:phosphorelay sensor kinase activity"/>
    <property type="evidence" value="ECO:0007669"/>
    <property type="project" value="InterPro"/>
</dbReference>
<evidence type="ECO:0000256" key="6">
    <source>
        <dbReference type="ARBA" id="ARBA00022553"/>
    </source>
</evidence>
<evidence type="ECO:0000256" key="4">
    <source>
        <dbReference type="ARBA" id="ARBA00012438"/>
    </source>
</evidence>
<keyword evidence="10" id="KW-0067">ATP-binding</keyword>
<dbReference type="RefSeq" id="WP_070877717.1">
    <property type="nucleotide sequence ID" value="NZ_CAJGAA010000003.1"/>
</dbReference>
<keyword evidence="5" id="KW-1003">Cell membrane</keyword>
<evidence type="ECO:0000256" key="8">
    <source>
        <dbReference type="ARBA" id="ARBA00022741"/>
    </source>
</evidence>
<dbReference type="InterPro" id="IPR003594">
    <property type="entry name" value="HATPase_dom"/>
</dbReference>
<dbReference type="AlphaFoldDB" id="A0A6I2MAZ8"/>
<evidence type="ECO:0000256" key="1">
    <source>
        <dbReference type="ARBA" id="ARBA00000085"/>
    </source>
</evidence>
<evidence type="ECO:0000256" key="5">
    <source>
        <dbReference type="ARBA" id="ARBA00022475"/>
    </source>
</evidence>
<dbReference type="InterPro" id="IPR035965">
    <property type="entry name" value="PAS-like_dom_sf"/>
</dbReference>
<dbReference type="FunFam" id="3.30.565.10:FF:000023">
    <property type="entry name" value="PAS domain-containing sensor histidine kinase"/>
    <property type="match status" value="1"/>
</dbReference>
<evidence type="ECO:0000256" key="11">
    <source>
        <dbReference type="ARBA" id="ARBA00023012"/>
    </source>
</evidence>
<dbReference type="NCBIfam" id="NF046044">
    <property type="entry name" value="PnpS"/>
    <property type="match status" value="1"/>
</dbReference>
<reference evidence="17 18" key="1">
    <citation type="submission" date="2019-11" db="EMBL/GenBank/DDBJ databases">
        <title>Bacillus idriensis genome.</title>
        <authorList>
            <person name="Konopka E.N."/>
            <person name="Newman J.D."/>
        </authorList>
    </citation>
    <scope>NUCLEOTIDE SEQUENCE [LARGE SCALE GENOMIC DNA]</scope>
    <source>
        <strain evidence="17 18">DSM 19097</strain>
    </source>
</reference>
<dbReference type="SMART" id="SM00304">
    <property type="entry name" value="HAMP"/>
    <property type="match status" value="1"/>
</dbReference>
<feature type="domain" description="HAMP" evidence="16">
    <location>
        <begin position="183"/>
        <end position="235"/>
    </location>
</feature>
<dbReference type="Gene3D" id="3.30.565.10">
    <property type="entry name" value="Histidine kinase-like ATPase, C-terminal domain"/>
    <property type="match status" value="1"/>
</dbReference>
<feature type="domain" description="PAS" evidence="15">
    <location>
        <begin position="240"/>
        <end position="311"/>
    </location>
</feature>
<dbReference type="GO" id="GO:0016036">
    <property type="term" value="P:cellular response to phosphate starvation"/>
    <property type="evidence" value="ECO:0007669"/>
    <property type="project" value="TreeGrafter"/>
</dbReference>
<keyword evidence="6" id="KW-0597">Phosphoprotein</keyword>
<sequence length="586" mass="67169">MNRFRSRLIFALITLIIAVLIGLGLLLGQIFGSYYMNSFQERIKEEAKITELLIQEKGFTSPNFDSFLKNYSETIKSHITIYDRNGNVLKDAGPFQQDHEAIAKEILIKHRNSNKGFKLNIEEENLYFYGLPYIENDVKQGYIILSSTENSLKKINQQIWGLLIASLGLALLVILLLAVRITSRYTKPIESATNVAMELAKGNYKARTYEDHLDETGMLSQSINVLARNLQDMNRAQEMQQDRLQTLIENMGSGLILIDGRGYINLVNRAYKELFNIESTDFLYKLYYEAFQHKEIVDLVEHIFMTEIKARKQLHLPLKIERRHFEVYGAPIIGTNDEWKGIVLVFHDITELKKLEQMRKDFVANVSHELKTPITSIKGFTETLLDGALEDRQTLEYFLSIILKESDRLQTLIQDLLDLSKIEQQGFKLNLQNCNAKEILEEVIIILRSKADEKEIELSLHVNSDELYVFGDVYRLKQIFINLISNALNYTPKGGKVQVFLKDGESHAAFIVSDTGIGIEKEEIPRIFERFYRVDKARSRNSGGTGLGLAIVKHLVEAHKGQIFVNSTVGEGTTFTVKLKKNHHLE</sequence>
<keyword evidence="8" id="KW-0547">Nucleotide-binding</keyword>
<evidence type="ECO:0000256" key="3">
    <source>
        <dbReference type="ARBA" id="ARBA00004651"/>
    </source>
</evidence>
<evidence type="ECO:0000256" key="12">
    <source>
        <dbReference type="ARBA" id="ARBA00023136"/>
    </source>
</evidence>
<dbReference type="GO" id="GO:0005886">
    <property type="term" value="C:plasma membrane"/>
    <property type="evidence" value="ECO:0007669"/>
    <property type="project" value="UniProtKB-SubCell"/>
</dbReference>
<keyword evidence="13" id="KW-1133">Transmembrane helix</keyword>
<dbReference type="SMART" id="SM00387">
    <property type="entry name" value="HATPase_c"/>
    <property type="match status" value="1"/>
</dbReference>
<dbReference type="PANTHER" id="PTHR45453:SF1">
    <property type="entry name" value="PHOSPHATE REGULON SENSOR PROTEIN PHOR"/>
    <property type="match status" value="1"/>
</dbReference>
<dbReference type="GO" id="GO:0004721">
    <property type="term" value="F:phosphoprotein phosphatase activity"/>
    <property type="evidence" value="ECO:0007669"/>
    <property type="project" value="TreeGrafter"/>
</dbReference>
<dbReference type="InterPro" id="IPR003661">
    <property type="entry name" value="HisK_dim/P_dom"/>
</dbReference>
<evidence type="ECO:0000313" key="18">
    <source>
        <dbReference type="Proteomes" id="UP000441585"/>
    </source>
</evidence>
<dbReference type="PROSITE" id="PS50112">
    <property type="entry name" value="PAS"/>
    <property type="match status" value="1"/>
</dbReference>
<dbReference type="Pfam" id="PF00672">
    <property type="entry name" value="HAMP"/>
    <property type="match status" value="1"/>
</dbReference>
<dbReference type="Proteomes" id="UP000441585">
    <property type="component" value="Unassembled WGS sequence"/>
</dbReference>
<dbReference type="Pfam" id="PF00989">
    <property type="entry name" value="PAS"/>
    <property type="match status" value="1"/>
</dbReference>
<protein>
    <recommendedName>
        <fullName evidence="4">histidine kinase</fullName>
        <ecNumber evidence="4">2.7.13.3</ecNumber>
    </recommendedName>
</protein>
<dbReference type="SUPFAM" id="SSF55785">
    <property type="entry name" value="PYP-like sensor domain (PAS domain)"/>
    <property type="match status" value="1"/>
</dbReference>
<keyword evidence="11" id="KW-0902">Two-component regulatory system</keyword>
<feature type="domain" description="Histidine kinase" evidence="14">
    <location>
        <begin position="365"/>
        <end position="583"/>
    </location>
</feature>
<dbReference type="CDD" id="cd00130">
    <property type="entry name" value="PAS"/>
    <property type="match status" value="1"/>
</dbReference>
<dbReference type="Pfam" id="PF02518">
    <property type="entry name" value="HATPase_c"/>
    <property type="match status" value="1"/>
</dbReference>
<dbReference type="PRINTS" id="PR00344">
    <property type="entry name" value="BCTRLSENSOR"/>
</dbReference>
<dbReference type="CDD" id="cd00075">
    <property type="entry name" value="HATPase"/>
    <property type="match status" value="1"/>
</dbReference>
<comment type="catalytic activity">
    <reaction evidence="1">
        <text>ATP + protein L-histidine = ADP + protein N-phospho-L-histidine.</text>
        <dbReference type="EC" id="2.7.13.3"/>
    </reaction>
</comment>
<accession>A0A6I2MAZ8</accession>
<keyword evidence="7" id="KW-0808">Transferase</keyword>
<dbReference type="EMBL" id="WKKF01000004">
    <property type="protein sequence ID" value="MRX55420.1"/>
    <property type="molecule type" value="Genomic_DNA"/>
</dbReference>
<dbReference type="FunFam" id="1.10.287.130:FF:000001">
    <property type="entry name" value="Two-component sensor histidine kinase"/>
    <property type="match status" value="1"/>
</dbReference>
<evidence type="ECO:0000256" key="10">
    <source>
        <dbReference type="ARBA" id="ARBA00022840"/>
    </source>
</evidence>
<evidence type="ECO:0000259" key="16">
    <source>
        <dbReference type="PROSITE" id="PS50885"/>
    </source>
</evidence>
<dbReference type="InterPro" id="IPR031967">
    <property type="entry name" value="PhoR_single_Cache-like_dom"/>
</dbReference>
<dbReference type="Gene3D" id="1.10.287.130">
    <property type="match status" value="1"/>
</dbReference>
<feature type="transmembrane region" description="Helical" evidence="13">
    <location>
        <begin position="159"/>
        <end position="179"/>
    </location>
</feature>